<evidence type="ECO:0000313" key="2">
    <source>
        <dbReference type="EMBL" id="SHN36481.1"/>
    </source>
</evidence>
<accession>A0A1M7QWU2</accession>
<organism evidence="2 3">
    <name type="scientific">Actinacidiphila paucisporea</name>
    <dbReference type="NCBI Taxonomy" id="310782"/>
    <lineage>
        <taxon>Bacteria</taxon>
        <taxon>Bacillati</taxon>
        <taxon>Actinomycetota</taxon>
        <taxon>Actinomycetes</taxon>
        <taxon>Kitasatosporales</taxon>
        <taxon>Streptomycetaceae</taxon>
        <taxon>Actinacidiphila</taxon>
    </lineage>
</organism>
<dbReference type="Proteomes" id="UP000184111">
    <property type="component" value="Unassembled WGS sequence"/>
</dbReference>
<protein>
    <submittedName>
        <fullName evidence="2">CHAT domain-containing protein</fullName>
    </submittedName>
</protein>
<evidence type="ECO:0000313" key="3">
    <source>
        <dbReference type="Proteomes" id="UP000184111"/>
    </source>
</evidence>
<dbReference type="RefSeq" id="WP_079190350.1">
    <property type="nucleotide sequence ID" value="NZ_FRBI01000047.1"/>
</dbReference>
<dbReference type="OrthoDB" id="3882674at2"/>
<dbReference type="InterPro" id="IPR024983">
    <property type="entry name" value="CHAT_dom"/>
</dbReference>
<name>A0A1M7QWU2_9ACTN</name>
<feature type="domain" description="CHAT" evidence="1">
    <location>
        <begin position="659"/>
        <end position="951"/>
    </location>
</feature>
<evidence type="ECO:0000259" key="1">
    <source>
        <dbReference type="Pfam" id="PF12770"/>
    </source>
</evidence>
<dbReference type="STRING" id="310782.SAMN05216499_1479"/>
<sequence length="953" mass="104340">MPDNLSRMRSTWAESLTARVCRELGPDPSCYDMFPQWVADEPSALAALLARIAVEDIKGSSPLAISDHLRSTALVDSRVSRRVIAGELVMPVLRTVRKKGVPWQRWWDVSGLHVLLIELWAGHRLSTQPVEMVREELTSVWRTPVNMLETVLRNAVDPYVSLPPDILHESATGRASMCFQALVSGGWIKITRGDDVLRARPELTDRPDLAEVAKRLQSRTDLENAVDRIRNPSAEFLVGLREDLDIWDAQMYQVLSYLTAYEFDLLKFGSEDDRYVDECLAAGRGMYKAPLLADDALLWEPNMSDLSSSVPDWMVEEVVTGGTRFFHVQGGPHPIWLATAETDTHLAAMQASIEPGAQYGFTIEGYEDGLRIWLVFPTPPGGPSPPLRAPYTYSLAWVEHAWELLHLAVVGYVRLGVVRLAGDGELKAVGSFWLALPEELQSACKNAAITALRQLVGDDTQSINQKMANEGLDHTGTVAFWICENAKAEDIQEELTLVSDNIEYRKFMYAARHLARARAWEASCLLDGKDTREASVAVAAAIEDRQRAREILRADVNRGVGRPGDSCEDDMLLLGEQTTFAHLINHYGGLQIAACTTSAGRANFDLASCEELSRGNYFRKVVDEWVRLPQDAPGHVWYEFLKQALAAFSEMAEVILEIIGQHEFGRLIISPTAPLELLPLHAVPLRAPQAVTLSDVFDHVAYAPTARLAAAIKGSQRHSVAVEVLVVAHSGDGVPGLSSIVGPLCEAELIAGLCDDAEVISQEEATPDRILKAMSRARIVHVAAHGLTHINRWAAGLVLHGSSLGAATLTASRILAEGTLSGVDLVILNACRTGTHEGSGRSVQTLRSLESAFLARGAKAVISTLWEITDLQGVVFSAVLHAYLGAGMNPHSAFTDTTRYLRAGHWQDPSQGGPLLSAELAIDSVLSGWRSHLHQQATENPLFWAAFKITGVA</sequence>
<proteinExistence type="predicted"/>
<gene>
    <name evidence="2" type="ORF">SAMN05216499_1479</name>
</gene>
<dbReference type="AlphaFoldDB" id="A0A1M7QWU2"/>
<dbReference type="Pfam" id="PF12770">
    <property type="entry name" value="CHAT"/>
    <property type="match status" value="1"/>
</dbReference>
<reference evidence="2 3" key="1">
    <citation type="submission" date="2016-11" db="EMBL/GenBank/DDBJ databases">
        <authorList>
            <person name="Jaros S."/>
            <person name="Januszkiewicz K."/>
            <person name="Wedrychowicz H."/>
        </authorList>
    </citation>
    <scope>NUCLEOTIDE SEQUENCE [LARGE SCALE GENOMIC DNA]</scope>
    <source>
        <strain evidence="2 3">CGMCC 4.2025</strain>
    </source>
</reference>
<keyword evidence="3" id="KW-1185">Reference proteome</keyword>
<dbReference type="EMBL" id="FRBI01000047">
    <property type="protein sequence ID" value="SHN36481.1"/>
    <property type="molecule type" value="Genomic_DNA"/>
</dbReference>